<dbReference type="AlphaFoldDB" id="U6L2P8"/>
<keyword evidence="3" id="KW-1185">Reference proteome</keyword>
<reference evidence="2" key="2">
    <citation type="submission" date="2013-10" db="EMBL/GenBank/DDBJ databases">
        <authorList>
            <person name="Aslett M."/>
        </authorList>
    </citation>
    <scope>NUCLEOTIDE SEQUENCE [LARGE SCALE GENOMIC DNA]</scope>
    <source>
        <strain evidence="2">Houghton</strain>
    </source>
</reference>
<evidence type="ECO:0000256" key="1">
    <source>
        <dbReference type="ARBA" id="ARBA00006315"/>
    </source>
</evidence>
<dbReference type="OrthoDB" id="417112at2759"/>
<dbReference type="RefSeq" id="XP_013235430.1">
    <property type="nucleotide sequence ID" value="XM_013379976.1"/>
</dbReference>
<dbReference type="VEuPathDB" id="ToxoDB:ETH_00039355"/>
<feature type="non-terminal residue" evidence="2">
    <location>
        <position position="77"/>
    </location>
</feature>
<evidence type="ECO:0000313" key="3">
    <source>
        <dbReference type="Proteomes" id="UP000030747"/>
    </source>
</evidence>
<dbReference type="GeneID" id="25256912"/>
<reference evidence="2" key="1">
    <citation type="submission" date="2013-10" db="EMBL/GenBank/DDBJ databases">
        <title>Genomic analysis of the causative agents of coccidiosis in chickens.</title>
        <authorList>
            <person name="Reid A.J."/>
            <person name="Blake D."/>
            <person name="Billington K."/>
            <person name="Browne H."/>
            <person name="Dunn M."/>
            <person name="Hung S."/>
            <person name="Kawahara F."/>
            <person name="Miranda-Saavedra D."/>
            <person name="Mourier T."/>
            <person name="Nagra H."/>
            <person name="Otto T.D."/>
            <person name="Rawlings N."/>
            <person name="Sanchez A."/>
            <person name="Sanders M."/>
            <person name="Subramaniam C."/>
            <person name="Tay Y."/>
            <person name="Dear P."/>
            <person name="Doerig C."/>
            <person name="Gruber A."/>
            <person name="Parkinson J."/>
            <person name="Shirley M."/>
            <person name="Wan K.L."/>
            <person name="Berriman M."/>
            <person name="Tomley F."/>
            <person name="Pain A."/>
        </authorList>
    </citation>
    <scope>NUCLEOTIDE SEQUENCE [LARGE SCALE GENOMIC DNA]</scope>
    <source>
        <strain evidence="2">Houghton</strain>
    </source>
</reference>
<proteinExistence type="inferred from homology"/>
<feature type="non-terminal residue" evidence="2">
    <location>
        <position position="1"/>
    </location>
</feature>
<dbReference type="Proteomes" id="UP000030747">
    <property type="component" value="Unassembled WGS sequence"/>
</dbReference>
<dbReference type="PANTHER" id="PTHR11060:SF0">
    <property type="entry name" value="PROTEIN MEMO1"/>
    <property type="match status" value="1"/>
</dbReference>
<accession>U6L2P8</accession>
<name>U6L2P8_EIMTE</name>
<dbReference type="InterPro" id="IPR002737">
    <property type="entry name" value="MEMO1_fam"/>
</dbReference>
<comment type="similarity">
    <text evidence="1">Belongs to the MEMO1 family.</text>
</comment>
<dbReference type="NCBIfam" id="TIGR04336">
    <property type="entry name" value="AmmeMemoSam_B"/>
    <property type="match status" value="1"/>
</dbReference>
<dbReference type="Pfam" id="PF01875">
    <property type="entry name" value="Memo"/>
    <property type="match status" value="1"/>
</dbReference>
<sequence>DTLFVISTDWSHWGPRSSYTYLPENVDKSLPLYKKIQALDREAIDCVVNLNGSCLEEHVAKTGNRICGYDALLLFLR</sequence>
<evidence type="ECO:0000313" key="2">
    <source>
        <dbReference type="EMBL" id="CDJ44682.1"/>
    </source>
</evidence>
<dbReference type="Gene3D" id="3.40.830.10">
    <property type="entry name" value="LigB-like"/>
    <property type="match status" value="1"/>
</dbReference>
<dbReference type="VEuPathDB" id="ToxoDB:ETH2_0300800"/>
<organism evidence="2 3">
    <name type="scientific">Eimeria tenella</name>
    <name type="common">Coccidian parasite</name>
    <dbReference type="NCBI Taxonomy" id="5802"/>
    <lineage>
        <taxon>Eukaryota</taxon>
        <taxon>Sar</taxon>
        <taxon>Alveolata</taxon>
        <taxon>Apicomplexa</taxon>
        <taxon>Conoidasida</taxon>
        <taxon>Coccidia</taxon>
        <taxon>Eucoccidiorida</taxon>
        <taxon>Eimeriorina</taxon>
        <taxon>Eimeriidae</taxon>
        <taxon>Eimeria</taxon>
    </lineage>
</organism>
<evidence type="ECO:0008006" key="4">
    <source>
        <dbReference type="Google" id="ProtNLM"/>
    </source>
</evidence>
<protein>
    <recommendedName>
        <fullName evidence="4">Protein MEMO1</fullName>
    </recommendedName>
</protein>
<dbReference type="PANTHER" id="PTHR11060">
    <property type="entry name" value="PROTEIN MEMO1"/>
    <property type="match status" value="1"/>
</dbReference>
<gene>
    <name evidence="2" type="ORF">ETH_00039355</name>
</gene>
<dbReference type="EMBL" id="HG677477">
    <property type="protein sequence ID" value="CDJ44682.1"/>
    <property type="molecule type" value="Genomic_DNA"/>
</dbReference>